<keyword evidence="2" id="KW-0812">Transmembrane</keyword>
<dbReference type="InterPro" id="IPR036457">
    <property type="entry name" value="PPM-type-like_dom_sf"/>
</dbReference>
<feature type="transmembrane region" description="Helical" evidence="2">
    <location>
        <begin position="267"/>
        <end position="292"/>
    </location>
</feature>
<dbReference type="PANTHER" id="PTHR43156">
    <property type="entry name" value="STAGE II SPORULATION PROTEIN E-RELATED"/>
    <property type="match status" value="1"/>
</dbReference>
<proteinExistence type="predicted"/>
<dbReference type="InterPro" id="IPR052016">
    <property type="entry name" value="Bact_Sigma-Reg"/>
</dbReference>
<dbReference type="EMBL" id="JAJEQM010000003">
    <property type="protein sequence ID" value="MCC2209760.1"/>
    <property type="molecule type" value="Genomic_DNA"/>
</dbReference>
<dbReference type="GO" id="GO:0016791">
    <property type="term" value="F:phosphatase activity"/>
    <property type="evidence" value="ECO:0007669"/>
    <property type="project" value="TreeGrafter"/>
</dbReference>
<feature type="domain" description="PPM-type phosphatase" evidence="3">
    <location>
        <begin position="553"/>
        <end position="763"/>
    </location>
</feature>
<feature type="transmembrane region" description="Helical" evidence="2">
    <location>
        <begin position="128"/>
        <end position="145"/>
    </location>
</feature>
<feature type="transmembrane region" description="Helical" evidence="2">
    <location>
        <begin position="229"/>
        <end position="247"/>
    </location>
</feature>
<dbReference type="AlphaFoldDB" id="A0AAE3DXT5"/>
<dbReference type="InterPro" id="IPR001932">
    <property type="entry name" value="PPM-type_phosphatase-like_dom"/>
</dbReference>
<keyword evidence="5" id="KW-1185">Reference proteome</keyword>
<dbReference type="InterPro" id="IPR045768">
    <property type="entry name" value="SpoIIE_N"/>
</dbReference>
<feature type="transmembrane region" description="Helical" evidence="2">
    <location>
        <begin position="166"/>
        <end position="189"/>
    </location>
</feature>
<dbReference type="Proteomes" id="UP001198242">
    <property type="component" value="Unassembled WGS sequence"/>
</dbReference>
<reference evidence="4 5" key="1">
    <citation type="submission" date="2021-10" db="EMBL/GenBank/DDBJ databases">
        <title>Anaerobic single-cell dispensing facilitates the cultivation of human gut bacteria.</title>
        <authorList>
            <person name="Afrizal A."/>
        </authorList>
    </citation>
    <scope>NUCLEOTIDE SEQUENCE [LARGE SCALE GENOMIC DNA]</scope>
    <source>
        <strain evidence="4 5">CLA-AA-H232</strain>
    </source>
</reference>
<feature type="transmembrane region" description="Helical" evidence="2">
    <location>
        <begin position="28"/>
        <end position="50"/>
    </location>
</feature>
<dbReference type="Gene3D" id="3.60.40.10">
    <property type="entry name" value="PPM-type phosphatase domain"/>
    <property type="match status" value="1"/>
</dbReference>
<keyword evidence="2" id="KW-0472">Membrane</keyword>
<keyword evidence="2" id="KW-1133">Transmembrane helix</keyword>
<keyword evidence="1" id="KW-0378">Hydrolase</keyword>
<name>A0AAE3DXT5_9FIRM</name>
<evidence type="ECO:0000256" key="1">
    <source>
        <dbReference type="ARBA" id="ARBA00022801"/>
    </source>
</evidence>
<gene>
    <name evidence="4" type="ORF">LKE05_02985</name>
</gene>
<evidence type="ECO:0000313" key="4">
    <source>
        <dbReference type="EMBL" id="MCC2209760.1"/>
    </source>
</evidence>
<dbReference type="SMART" id="SM00331">
    <property type="entry name" value="PP2C_SIG"/>
    <property type="match status" value="1"/>
</dbReference>
<dbReference type="SUPFAM" id="SSF81606">
    <property type="entry name" value="PP2C-like"/>
    <property type="match status" value="1"/>
</dbReference>
<dbReference type="Pfam" id="PF07228">
    <property type="entry name" value="SpoIIE"/>
    <property type="match status" value="1"/>
</dbReference>
<protein>
    <submittedName>
        <fullName evidence="4">SpoIIE family protein phosphatase</fullName>
    </submittedName>
</protein>
<dbReference type="PANTHER" id="PTHR43156:SF2">
    <property type="entry name" value="STAGE II SPORULATION PROTEIN E"/>
    <property type="match status" value="1"/>
</dbReference>
<accession>A0AAE3DXT5</accession>
<feature type="transmembrane region" description="Helical" evidence="2">
    <location>
        <begin position="195"/>
        <end position="222"/>
    </location>
</feature>
<dbReference type="RefSeq" id="WP_308455881.1">
    <property type="nucleotide sequence ID" value="NZ_JAJEQM010000003.1"/>
</dbReference>
<evidence type="ECO:0000259" key="3">
    <source>
        <dbReference type="SMART" id="SM00331"/>
    </source>
</evidence>
<evidence type="ECO:0000256" key="2">
    <source>
        <dbReference type="SAM" id="Phobius"/>
    </source>
</evidence>
<dbReference type="Pfam" id="PF19732">
    <property type="entry name" value="SpoIIE_N"/>
    <property type="match status" value="1"/>
</dbReference>
<evidence type="ECO:0000313" key="5">
    <source>
        <dbReference type="Proteomes" id="UP001198242"/>
    </source>
</evidence>
<comment type="caution">
    <text evidence="4">The sequence shown here is derived from an EMBL/GenBank/DDBJ whole genome shotgun (WGS) entry which is preliminary data.</text>
</comment>
<sequence length="766" mass="83949">MSQPAVKRQRNTEMLRAPSVRDVGMSMLLLLAGRASVLGLFPFGVAFFASCFDKSIAYLGITVLSIALMTSASSAVLTKYLVAALLFWIYTRFRNKENLVLDAACVGGAVMVGGFVFLIYTYVGAYDILMLFVESIVTSLMYIIFKKAHGLIANRKKRTQTAQDELISISVSVGVFITGLSGIVFPYNISLANIVSVYAVLCIALHGGIAAAGSGGLCIGFMSAISSPSAVVTMGIFGISALFGNLLKSFGRFGVALGFLGGSAVTLLYAGSASSLPVTIIETAIGAVLFVLTPNKVQWYIKSFFARSLKLETVSADVRVKEYLSMQLEKSAKAFKSLEECFSNASEKRLKSYNKDVATLFDEVADRVCEGCPNAVKCWQSDFTRTYRSIMLLLDTIETRGILEFTSVPNSFKDKCLRPDLFVVEFNHVYELYKKNLVRTGEAVTSRDLVARQYKEMSSLMDTMAENICSGFTFREDLEETLIAELDKVGIMAFEISVIESSHGKMEVYLGTSKGTEVGKIENVLESVVETPMGYECDSANGLMKFVSRAKFTADIAIRQISRDFSEVSGDSIDTFVTEDYKQYVILSDGMGSGKRAMFESHITLKLLREFLQSGFGVKTSIDMINSALCLKLDYECFSTVDLLCIDLMTGICEFFKIGGSESIVLHGPNVETVFSVSLPVGMLPDIKVQGQAKRLDDGDIIIMMSDGISEAGFGTVRTDWLKKEIKMPFDTMDEMAQSVIENAVKKSRDAVIDDMTVATIRLIRN</sequence>
<organism evidence="4 5">
    <name type="scientific">Hominilimicola fabiformis</name>
    <dbReference type="NCBI Taxonomy" id="2885356"/>
    <lineage>
        <taxon>Bacteria</taxon>
        <taxon>Bacillati</taxon>
        <taxon>Bacillota</taxon>
        <taxon>Clostridia</taxon>
        <taxon>Eubacteriales</taxon>
        <taxon>Oscillospiraceae</taxon>
        <taxon>Hominilimicola</taxon>
    </lineage>
</organism>
<feature type="transmembrane region" description="Helical" evidence="2">
    <location>
        <begin position="99"/>
        <end position="122"/>
    </location>
</feature>
<feature type="transmembrane region" description="Helical" evidence="2">
    <location>
        <begin position="56"/>
        <end position="87"/>
    </location>
</feature>